<evidence type="ECO:0008006" key="3">
    <source>
        <dbReference type="Google" id="ProtNLM"/>
    </source>
</evidence>
<reference evidence="1 2" key="1">
    <citation type="journal article" date="2016" name="Nat. Commun.">
        <title>Thousands of microbial genomes shed light on interconnected biogeochemical processes in an aquifer system.</title>
        <authorList>
            <person name="Anantharaman K."/>
            <person name="Brown C.T."/>
            <person name="Hug L.A."/>
            <person name="Sharon I."/>
            <person name="Castelle C.J."/>
            <person name="Probst A.J."/>
            <person name="Thomas B.C."/>
            <person name="Singh A."/>
            <person name="Wilkins M.J."/>
            <person name="Karaoz U."/>
            <person name="Brodie E.L."/>
            <person name="Williams K.H."/>
            <person name="Hubbard S.S."/>
            <person name="Banfield J.F."/>
        </authorList>
    </citation>
    <scope>NUCLEOTIDE SEQUENCE [LARGE SCALE GENOMIC DNA]</scope>
</reference>
<dbReference type="AlphaFoldDB" id="A0A1F5PJA6"/>
<evidence type="ECO:0000313" key="2">
    <source>
        <dbReference type="Proteomes" id="UP000177682"/>
    </source>
</evidence>
<accession>A0A1F5PJA6</accession>
<dbReference type="Proteomes" id="UP000177682">
    <property type="component" value="Unassembled WGS sequence"/>
</dbReference>
<dbReference type="SUPFAM" id="SSF143011">
    <property type="entry name" value="RelE-like"/>
    <property type="match status" value="1"/>
</dbReference>
<dbReference type="Gene3D" id="3.30.2310.20">
    <property type="entry name" value="RelE-like"/>
    <property type="match status" value="1"/>
</dbReference>
<organism evidence="1 2">
    <name type="scientific">Candidatus Doudnabacteria bacterium RIFCSPHIGHO2_12_FULL_48_16</name>
    <dbReference type="NCBI Taxonomy" id="1817838"/>
    <lineage>
        <taxon>Bacteria</taxon>
        <taxon>Candidatus Doudnaibacteriota</taxon>
    </lineage>
</organism>
<proteinExistence type="predicted"/>
<dbReference type="EMBL" id="MFEY01000007">
    <property type="protein sequence ID" value="OGE90028.1"/>
    <property type="molecule type" value="Genomic_DNA"/>
</dbReference>
<evidence type="ECO:0000313" key="1">
    <source>
        <dbReference type="EMBL" id="OGE90028.1"/>
    </source>
</evidence>
<name>A0A1F5PJA6_9BACT</name>
<dbReference type="InterPro" id="IPR035093">
    <property type="entry name" value="RelE/ParE_toxin_dom_sf"/>
</dbReference>
<comment type="caution">
    <text evidence="1">The sequence shown here is derived from an EMBL/GenBank/DDBJ whole genome shotgun (WGS) entry which is preliminary data.</text>
</comment>
<gene>
    <name evidence="1" type="ORF">A3E29_02875</name>
</gene>
<sequence>MQIKEISYSNHFLRALRKLDRDQKVIVIEREKIFKNNCFDPRLKTHKLGGKQKKYWSFSITHSYRVLFEFLGKGRVGFIDIGDHDIYS</sequence>
<protein>
    <recommendedName>
        <fullName evidence="3">Type II toxin-antitoxin system mRNA interferase toxin, RelE/StbE family</fullName>
    </recommendedName>
</protein>